<dbReference type="Gene3D" id="3.40.50.720">
    <property type="entry name" value="NAD(P)-binding Rossmann-like Domain"/>
    <property type="match status" value="1"/>
</dbReference>
<dbReference type="Gene3D" id="3.90.1710.10">
    <property type="entry name" value="Enterococcus faecalis V583 domain"/>
    <property type="match status" value="1"/>
</dbReference>
<dbReference type="Gene3D" id="1.10.10.660">
    <property type="entry name" value="conserved protein of unknown function from Enterococcus faecalis V583"/>
    <property type="match status" value="1"/>
</dbReference>
<dbReference type="Proteomes" id="UP000063718">
    <property type="component" value="Unassembled WGS sequence"/>
</dbReference>
<dbReference type="Pfam" id="PF06545">
    <property type="entry name" value="AllG"/>
    <property type="match status" value="1"/>
</dbReference>
<proteinExistence type="predicted"/>
<accession>A0A0S6UD91</accession>
<dbReference type="InterPro" id="IPR009499">
    <property type="entry name" value="AllG-like"/>
</dbReference>
<organism evidence="1">
    <name type="scientific">Moorella thermoacetica Y72</name>
    <dbReference type="NCBI Taxonomy" id="1325331"/>
    <lineage>
        <taxon>Bacteria</taxon>
        <taxon>Bacillati</taxon>
        <taxon>Bacillota</taxon>
        <taxon>Clostridia</taxon>
        <taxon>Neomoorellales</taxon>
        <taxon>Neomoorellaceae</taxon>
        <taxon>Neomoorella</taxon>
    </lineage>
</organism>
<evidence type="ECO:0000313" key="1">
    <source>
        <dbReference type="EMBL" id="GAF25344.1"/>
    </source>
</evidence>
<dbReference type="AlphaFoldDB" id="A0A0S6UD91"/>
<protein>
    <submittedName>
        <fullName evidence="1">Succinyl-CoA synthetase, alpha subunit</fullName>
    </submittedName>
</protein>
<dbReference type="EMBL" id="DF238840">
    <property type="protein sequence ID" value="GAF25344.1"/>
    <property type="molecule type" value="Genomic_DNA"/>
</dbReference>
<gene>
    <name evidence="1" type="ORF">MTY_0676</name>
</gene>
<sequence length="470" mass="50026">MTLSRDLINGPVKVVNVGLESFAHDLTSLGVANIHVEWRPPANGDPHLVRLLALIEENIDVINTANQKAVNRLLEAQPKLVDVKLAGEVIPGFERNMILHSGPPITWSKMCGPMRGAVIGALIYEGLADNAEQAEKLAASGEIKFAPCHEYSAVGPMSGIISASMPVFVVENETAGNRAYSNFNEGLGKVLRFGANSPEIIERLRWIRDVLAPALRNAILACGGVDLKTLTAKALQMGDECHNRNLAATSLLTRTLMPALVKTCPPNKLEEVASFLAKNDHFYLNISMAACKAILDAAHGIPGSTLVTAMARNGVEFGIRVSGLGNEWFTAPAPYVKGLYFPGYNDEDANPDLGDSAITETCGLGGFAMAAAPAIVQFVGGTPQDALNYTLEMYNITLTSNPAYTIPNLGFRPTPTGIDVLKVVETGINPIINTGIAHREAGVGQIGAGLVRAPMECFVAALHRLAETIS</sequence>
<dbReference type="RefSeq" id="WP_025773351.1">
    <property type="nucleotide sequence ID" value="NZ_DF238840.1"/>
</dbReference>
<dbReference type="InterPro" id="IPR024033">
    <property type="entry name" value="OXTCase_su_AllG_h-dom"/>
</dbReference>
<name>A0A0S6UD91_NEOTH</name>
<reference evidence="1" key="1">
    <citation type="journal article" date="2014" name="Gene">
        <title>Genome-guided analysis of transformation efficiency and carbon dioxide assimilation by Moorella thermoacetica Y72.</title>
        <authorList>
            <person name="Tsukahara K."/>
            <person name="Kita A."/>
            <person name="Nakashimada Y."/>
            <person name="Hoshino T."/>
            <person name="Murakami K."/>
        </authorList>
    </citation>
    <scope>NUCLEOTIDE SEQUENCE [LARGE SCALE GENOMIC DNA]</scope>
    <source>
        <strain evidence="1">Y72</strain>
    </source>
</reference>
<dbReference type="Gene3D" id="3.90.1700.10">
    <property type="entry name" value="v583 domain like"/>
    <property type="match status" value="1"/>
</dbReference>